<accession>I3UMC9</accession>
<dbReference type="EMBL" id="HQ317390">
    <property type="protein sequence ID" value="AFK66644.1"/>
    <property type="molecule type" value="Genomic_DNA"/>
</dbReference>
<gene>
    <name evidence="1" type="ORF">COPG_00048</name>
</gene>
<evidence type="ECO:0000313" key="2">
    <source>
        <dbReference type="Proteomes" id="UP000005266"/>
    </source>
</evidence>
<organism evidence="1 2">
    <name type="scientific">Colwellia phage 9A</name>
    <dbReference type="NCBI Taxonomy" id="765765"/>
    <lineage>
        <taxon>Viruses</taxon>
        <taxon>Duplodnaviria</taxon>
        <taxon>Heunggongvirae</taxon>
        <taxon>Uroviricota</taxon>
        <taxon>Caudoviricetes</taxon>
        <taxon>Franklinbayvirus</taxon>
        <taxon>Franklinbayvirus fv9A</taxon>
    </lineage>
</organism>
<name>I3UMC9_9CAUD</name>
<dbReference type="Proteomes" id="UP000005266">
    <property type="component" value="Segment"/>
</dbReference>
<dbReference type="RefSeq" id="YP_006489234.1">
    <property type="nucleotide sequence ID" value="NC_018088.1"/>
</dbReference>
<sequence length="814" mass="90091">MIPIFGTDVEVEPIVKFLGVTPSKYGMTSEGLGVGGAILDSARYRDSHTYWSAIPIGAGDGTDSRIQLRYWKNGIWNFEKSVDAVFLDSAKILRTVIAFNRINEIFIVTEDPEGVSLSWIDPRVGGQRQTRAWVGATSPVLVYDAYTSIRHPDAQVILFYVKDKKLLMRLEQESFEIERDTGVSTGVDILETGAMTTTGKVQLLFGKDNTVPVYIVPEWGLRCSGVGTGEEVSFAQFMVPSQKNFKIVGRFTFKPNTQLMTSTLRSDCYIFLTGTGGIILKWDDKELLLESTFSEDEIIDLQIQRTNTSQIIMTANGETISGGIYKSAEFNRWGANRPFSDTYRYTGLLLGTWVFECETTETRNYDFDLSGRSKTGSGQPVVIETTGSRPNGAGISMSTDDSNWFLLNAPKDGDPVIDPNRVGLDLTGTVIGITNAAETHRYAGVKLDGAIGKQVFTKVSRADSVNNSDENLDIVGTPFDIFLNNGVVDASGWNGVYVRMTVVNLSTDKTVTPTMNMNSNFVRGKYYPNLQSDLTSQIKNYTSVGEFHTLDTASLNAAVLTSINEGFKLAVTFHFSDKPVPSEVDIFKLGTYFLDIETNVVIDPNVPVDPPPPVVDPNKWELQMAENGYLQFDRSHIGATDDFDLKGTFTYQANQMILGSASDDTQDERTWFYCHNDGQGNQLVLKNKTGQFKIDCNIPTGSVVEIFILRRGNTIAAIIKGDDSNYATSHNGEYFFDLFGKTNQFPDLYHYTGKLRGVWQLTNHANNVMDRYWDFNTSGDAKTGAGQPVVLENIGGKHAVGVGLSDNDTNWMLI</sequence>
<protein>
    <submittedName>
        <fullName evidence="1">Uncharacterized protein</fullName>
    </submittedName>
</protein>
<keyword evidence="2" id="KW-1185">Reference proteome</keyword>
<proteinExistence type="predicted"/>
<reference evidence="1 2" key="1">
    <citation type="journal article" date="2013" name="Extremophiles">
        <title>Genomic analysis of cold-active Colwelliaphage 9A and psychrophilic phage-host interactions.</title>
        <authorList>
            <person name="Colangelo-Lillis J.R."/>
            <person name="Deming J.W."/>
        </authorList>
    </citation>
    <scope>NUCLEOTIDE SEQUENCE [LARGE SCALE GENOMIC DNA]</scope>
    <source>
        <strain evidence="1">9A</strain>
    </source>
</reference>
<dbReference type="KEGG" id="vg:13165465"/>
<evidence type="ECO:0000313" key="1">
    <source>
        <dbReference type="EMBL" id="AFK66644.1"/>
    </source>
</evidence>
<dbReference type="GeneID" id="13165465"/>